<dbReference type="Proteomes" id="UP000287394">
    <property type="component" value="Chromosome"/>
</dbReference>
<evidence type="ECO:0000313" key="5">
    <source>
        <dbReference type="Proteomes" id="UP000287394"/>
    </source>
</evidence>
<keyword evidence="3" id="KW-0804">Transcription</keyword>
<keyword evidence="1" id="KW-0805">Transcription regulation</keyword>
<dbReference type="Gene3D" id="3.40.50.2300">
    <property type="match status" value="2"/>
</dbReference>
<dbReference type="KEGG" id="ccot:CCAX7_24380"/>
<dbReference type="SUPFAM" id="SSF53822">
    <property type="entry name" value="Periplasmic binding protein-like I"/>
    <property type="match status" value="1"/>
</dbReference>
<dbReference type="InterPro" id="IPR000524">
    <property type="entry name" value="Tscrpt_reg_HTH_GntR"/>
</dbReference>
<evidence type="ECO:0000256" key="3">
    <source>
        <dbReference type="ARBA" id="ARBA00023163"/>
    </source>
</evidence>
<dbReference type="GO" id="GO:0003700">
    <property type="term" value="F:DNA-binding transcription factor activity"/>
    <property type="evidence" value="ECO:0007669"/>
    <property type="project" value="InterPro"/>
</dbReference>
<reference evidence="4 5" key="1">
    <citation type="journal article" date="2019" name="Int. J. Syst. Evol. Microbiol.">
        <title>Capsulimonas corticalis gen. nov., sp. nov., an aerobic capsulated bacterium, of a novel bacterial order, Capsulimonadales ord. nov., of the class Armatimonadia of the phylum Armatimonadetes.</title>
        <authorList>
            <person name="Li J."/>
            <person name="Kudo C."/>
            <person name="Tonouchi A."/>
        </authorList>
    </citation>
    <scope>NUCLEOTIDE SEQUENCE [LARGE SCALE GENOMIC DNA]</scope>
    <source>
        <strain evidence="4 5">AX-7</strain>
    </source>
</reference>
<dbReference type="InterPro" id="IPR046335">
    <property type="entry name" value="LacI/GalR-like_sensor"/>
</dbReference>
<dbReference type="SMART" id="SM00345">
    <property type="entry name" value="HTH_GNTR"/>
    <property type="match status" value="1"/>
</dbReference>
<evidence type="ECO:0000313" key="4">
    <source>
        <dbReference type="EMBL" id="BDI30387.1"/>
    </source>
</evidence>
<dbReference type="PRINTS" id="PR00035">
    <property type="entry name" value="HTHGNTR"/>
</dbReference>
<dbReference type="SUPFAM" id="SSF46785">
    <property type="entry name" value="Winged helix' DNA-binding domain"/>
    <property type="match status" value="1"/>
</dbReference>
<dbReference type="GO" id="GO:0000976">
    <property type="term" value="F:transcription cis-regulatory region binding"/>
    <property type="evidence" value="ECO:0007669"/>
    <property type="project" value="TreeGrafter"/>
</dbReference>
<accession>A0A402CVF9</accession>
<dbReference type="Pfam" id="PF00392">
    <property type="entry name" value="GntR"/>
    <property type="match status" value="1"/>
</dbReference>
<dbReference type="InterPro" id="IPR036388">
    <property type="entry name" value="WH-like_DNA-bd_sf"/>
</dbReference>
<name>A0A402CVF9_9BACT</name>
<dbReference type="CDD" id="cd06267">
    <property type="entry name" value="PBP1_LacI_sugar_binding-like"/>
    <property type="match status" value="1"/>
</dbReference>
<evidence type="ECO:0000256" key="1">
    <source>
        <dbReference type="ARBA" id="ARBA00023015"/>
    </source>
</evidence>
<dbReference type="PANTHER" id="PTHR30146">
    <property type="entry name" value="LACI-RELATED TRANSCRIPTIONAL REPRESSOR"/>
    <property type="match status" value="1"/>
</dbReference>
<dbReference type="CDD" id="cd07377">
    <property type="entry name" value="WHTH_GntR"/>
    <property type="match status" value="1"/>
</dbReference>
<keyword evidence="2" id="KW-0238">DNA-binding</keyword>
<evidence type="ECO:0000256" key="2">
    <source>
        <dbReference type="ARBA" id="ARBA00023125"/>
    </source>
</evidence>
<dbReference type="AlphaFoldDB" id="A0A402CVF9"/>
<dbReference type="RefSeq" id="WP_165864179.1">
    <property type="nucleotide sequence ID" value="NZ_AP025739.1"/>
</dbReference>
<dbReference type="Pfam" id="PF13377">
    <property type="entry name" value="Peripla_BP_3"/>
    <property type="match status" value="1"/>
</dbReference>
<keyword evidence="5" id="KW-1185">Reference proteome</keyword>
<protein>
    <submittedName>
        <fullName evidence="4">Uncharacterized protein</fullName>
    </submittedName>
</protein>
<dbReference type="PANTHER" id="PTHR30146:SF109">
    <property type="entry name" value="HTH-TYPE TRANSCRIPTIONAL REGULATOR GALS"/>
    <property type="match status" value="1"/>
</dbReference>
<gene>
    <name evidence="4" type="ORF">CCAX7_24380</name>
</gene>
<dbReference type="EMBL" id="AP025739">
    <property type="protein sequence ID" value="BDI30387.1"/>
    <property type="molecule type" value="Genomic_DNA"/>
</dbReference>
<organism evidence="4 5">
    <name type="scientific">Capsulimonas corticalis</name>
    <dbReference type="NCBI Taxonomy" id="2219043"/>
    <lineage>
        <taxon>Bacteria</taxon>
        <taxon>Bacillati</taxon>
        <taxon>Armatimonadota</taxon>
        <taxon>Armatimonadia</taxon>
        <taxon>Capsulimonadales</taxon>
        <taxon>Capsulimonadaceae</taxon>
        <taxon>Capsulimonas</taxon>
    </lineage>
</organism>
<dbReference type="InterPro" id="IPR028082">
    <property type="entry name" value="Peripla_BP_I"/>
</dbReference>
<proteinExistence type="predicted"/>
<sequence>MTPLETAMFAPSLKNPTNSVVSALRDQIQSGNYKAGDWLPSERSLAEGLGVDRRVIRTAIQQLVESGLIVRRPHCRPIIGPISDDTPKNAAAEPEASHSYSKIIALLMWHGNDQFERTFTSQQRIFWGMNQALAEAGYHTVYVELGGRITSDKENAVREAEHLRYIINRGFGGAIFYPYAYRYNRELVEEVRRKIPLVTIDRQVDGVDTDYVGVDNYGAMYETVTHLVEAGHRRIAYVTKNEHIRPVQDRVQGYIDAMRAAGLNELVLCIPTAGLVQPWTSIDAVFRLPKDERPTAAVVFNDYSAVDLMGRLSEIGLSVPGDVALTGFDNIALTLSNGVGLTTVAQPYEGIGRKAVDVLLNRLQNPCAPTQSVELPAQLIVRESSSAPAP</sequence>
<dbReference type="Gene3D" id="1.10.10.10">
    <property type="entry name" value="Winged helix-like DNA-binding domain superfamily/Winged helix DNA-binding domain"/>
    <property type="match status" value="1"/>
</dbReference>
<dbReference type="PROSITE" id="PS50949">
    <property type="entry name" value="HTH_GNTR"/>
    <property type="match status" value="1"/>
</dbReference>
<dbReference type="InterPro" id="IPR036390">
    <property type="entry name" value="WH_DNA-bd_sf"/>
</dbReference>